<keyword evidence="2" id="KW-1185">Reference proteome</keyword>
<dbReference type="AlphaFoldDB" id="A0A8X6P270"/>
<evidence type="ECO:0000313" key="1">
    <source>
        <dbReference type="EMBL" id="GFT47460.1"/>
    </source>
</evidence>
<dbReference type="Proteomes" id="UP000887013">
    <property type="component" value="Unassembled WGS sequence"/>
</dbReference>
<dbReference type="EMBL" id="BMAW01064846">
    <property type="protein sequence ID" value="GFT47460.1"/>
    <property type="molecule type" value="Genomic_DNA"/>
</dbReference>
<comment type="caution">
    <text evidence="1">The sequence shown here is derived from an EMBL/GenBank/DDBJ whole genome shotgun (WGS) entry which is preliminary data.</text>
</comment>
<accession>A0A8X6P270</accession>
<name>A0A8X6P270_NEPPI</name>
<organism evidence="1 2">
    <name type="scientific">Nephila pilipes</name>
    <name type="common">Giant wood spider</name>
    <name type="synonym">Nephila maculata</name>
    <dbReference type="NCBI Taxonomy" id="299642"/>
    <lineage>
        <taxon>Eukaryota</taxon>
        <taxon>Metazoa</taxon>
        <taxon>Ecdysozoa</taxon>
        <taxon>Arthropoda</taxon>
        <taxon>Chelicerata</taxon>
        <taxon>Arachnida</taxon>
        <taxon>Araneae</taxon>
        <taxon>Araneomorphae</taxon>
        <taxon>Entelegynae</taxon>
        <taxon>Araneoidea</taxon>
        <taxon>Nephilidae</taxon>
        <taxon>Nephila</taxon>
    </lineage>
</organism>
<sequence>MFEETRLYAAAFRKFGLKKGNIVVCNVRRSSHVDGRSLWEKTTSSTDGAPADIARCYTVEREGDALRLTSRRIQLTFCSHERDS</sequence>
<gene>
    <name evidence="1" type="ORF">NPIL_335671</name>
</gene>
<evidence type="ECO:0000313" key="2">
    <source>
        <dbReference type="Proteomes" id="UP000887013"/>
    </source>
</evidence>
<proteinExistence type="predicted"/>
<protein>
    <submittedName>
        <fullName evidence="1">Uncharacterized protein</fullName>
    </submittedName>
</protein>
<reference evidence="1" key="1">
    <citation type="submission" date="2020-08" db="EMBL/GenBank/DDBJ databases">
        <title>Multicomponent nature underlies the extraordinary mechanical properties of spider dragline silk.</title>
        <authorList>
            <person name="Kono N."/>
            <person name="Nakamura H."/>
            <person name="Mori M."/>
            <person name="Yoshida Y."/>
            <person name="Ohtoshi R."/>
            <person name="Malay A.D."/>
            <person name="Moran D.A.P."/>
            <person name="Tomita M."/>
            <person name="Numata K."/>
            <person name="Arakawa K."/>
        </authorList>
    </citation>
    <scope>NUCLEOTIDE SEQUENCE</scope>
</reference>